<comment type="similarity">
    <text evidence="2 5">Belongs to the citrate synthase family.</text>
</comment>
<evidence type="ECO:0000313" key="7">
    <source>
        <dbReference type="Proteomes" id="UP001180754"/>
    </source>
</evidence>
<evidence type="ECO:0000256" key="1">
    <source>
        <dbReference type="ARBA" id="ARBA00005163"/>
    </source>
</evidence>
<dbReference type="InterPro" id="IPR016142">
    <property type="entry name" value="Citrate_synth-like_lrg_a-sub"/>
</dbReference>
<dbReference type="Proteomes" id="UP001180754">
    <property type="component" value="Unassembled WGS sequence"/>
</dbReference>
<evidence type="ECO:0000313" key="6">
    <source>
        <dbReference type="EMBL" id="MDT0543956.1"/>
    </source>
</evidence>
<dbReference type="RefSeq" id="WP_311724369.1">
    <property type="nucleotide sequence ID" value="NZ_JAVRFD010000006.1"/>
</dbReference>
<dbReference type="PRINTS" id="PR00143">
    <property type="entry name" value="CITRTSNTHASE"/>
</dbReference>
<dbReference type="InterPro" id="IPR036969">
    <property type="entry name" value="Citrate_synthase_sf"/>
</dbReference>
<evidence type="ECO:0000256" key="3">
    <source>
        <dbReference type="ARBA" id="ARBA00022679"/>
    </source>
</evidence>
<evidence type="ECO:0000256" key="2">
    <source>
        <dbReference type="ARBA" id="ARBA00010566"/>
    </source>
</evidence>
<dbReference type="Gene3D" id="1.10.230.10">
    <property type="entry name" value="Cytochrome P450-Terp, domain 2"/>
    <property type="match status" value="1"/>
</dbReference>
<accession>A0ABU2XEM8</accession>
<comment type="caution">
    <text evidence="6">The sequence shown here is derived from an EMBL/GenBank/DDBJ whole genome shotgun (WGS) entry which is preliminary data.</text>
</comment>
<keyword evidence="3 5" id="KW-0808">Transferase</keyword>
<protein>
    <recommendedName>
        <fullName evidence="5">Citrate synthase</fullName>
    </recommendedName>
</protein>
<evidence type="ECO:0000256" key="4">
    <source>
        <dbReference type="ARBA" id="ARBA00049288"/>
    </source>
</evidence>
<proteinExistence type="inferred from homology"/>
<dbReference type="InterPro" id="IPR002020">
    <property type="entry name" value="Citrate_synthase"/>
</dbReference>
<dbReference type="InterPro" id="IPR016143">
    <property type="entry name" value="Citrate_synth-like_sm_a-sub"/>
</dbReference>
<dbReference type="InterPro" id="IPR024176">
    <property type="entry name" value="Citrate_synthase_bac-typ"/>
</dbReference>
<comment type="pathway">
    <text evidence="1">Carbohydrate metabolism; tricarboxylic acid cycle.</text>
</comment>
<reference evidence="6" key="1">
    <citation type="submission" date="2024-05" db="EMBL/GenBank/DDBJ databases">
        <title>30 novel species of actinomycetes from the DSMZ collection.</title>
        <authorList>
            <person name="Nouioui I."/>
        </authorList>
    </citation>
    <scope>NUCLEOTIDE SEQUENCE</scope>
    <source>
        <strain evidence="6">DSM 41529</strain>
    </source>
</reference>
<dbReference type="EMBL" id="JAVRFD010000006">
    <property type="protein sequence ID" value="MDT0543956.1"/>
    <property type="molecule type" value="Genomic_DNA"/>
</dbReference>
<evidence type="ECO:0000256" key="5">
    <source>
        <dbReference type="PIRNR" id="PIRNR001369"/>
    </source>
</evidence>
<gene>
    <name evidence="6" type="ORF">RND15_14775</name>
</gene>
<dbReference type="PANTHER" id="PTHR11739">
    <property type="entry name" value="CITRATE SYNTHASE"/>
    <property type="match status" value="1"/>
</dbReference>
<organism evidence="6 7">
    <name type="scientific">Streptomyces lonegramiae</name>
    <dbReference type="NCBI Taxonomy" id="3075524"/>
    <lineage>
        <taxon>Bacteria</taxon>
        <taxon>Bacillati</taxon>
        <taxon>Actinomycetota</taxon>
        <taxon>Actinomycetes</taxon>
        <taxon>Kitasatosporales</taxon>
        <taxon>Streptomycetaceae</taxon>
        <taxon>Streptomyces</taxon>
    </lineage>
</organism>
<dbReference type="Gene3D" id="1.10.580.10">
    <property type="entry name" value="Citrate Synthase, domain 1"/>
    <property type="match status" value="1"/>
</dbReference>
<dbReference type="PANTHER" id="PTHR11739:SF23">
    <property type="entry name" value="CITRATE SYNTHASE 2-RELATED"/>
    <property type="match status" value="1"/>
</dbReference>
<dbReference type="PIRSF" id="PIRSF001369">
    <property type="entry name" value="Citrate_synth"/>
    <property type="match status" value="1"/>
</dbReference>
<dbReference type="SUPFAM" id="SSF48256">
    <property type="entry name" value="Citrate synthase"/>
    <property type="match status" value="1"/>
</dbReference>
<name>A0ABU2XEM8_9ACTN</name>
<keyword evidence="7" id="KW-1185">Reference proteome</keyword>
<dbReference type="Pfam" id="PF00285">
    <property type="entry name" value="Citrate_synt"/>
    <property type="match status" value="1"/>
</dbReference>
<comment type="catalytic activity">
    <reaction evidence="4">
        <text>oxaloacetate + acetyl-CoA + H2O = citrate + CoA + H(+)</text>
        <dbReference type="Rhea" id="RHEA:16845"/>
        <dbReference type="ChEBI" id="CHEBI:15377"/>
        <dbReference type="ChEBI" id="CHEBI:15378"/>
        <dbReference type="ChEBI" id="CHEBI:16452"/>
        <dbReference type="ChEBI" id="CHEBI:16947"/>
        <dbReference type="ChEBI" id="CHEBI:57287"/>
        <dbReference type="ChEBI" id="CHEBI:57288"/>
        <dbReference type="EC" id="2.3.3.16"/>
    </reaction>
</comment>
<sequence>MSVQYNPGLEGVTVARTEISHVDGKNGRLVYRGGHVIEEIATRSYEEIIHLLWFGSFPSSEELVAFRQQLAERRHLNEGALAALHGLPRGVNPMDGLRTVLSAQGAQPGVGRPSIEDAISITAVVPTIVAACFRRAQGQPLVDPRADLGHAENLLYMLTSQEPETARASWLQSYLVLIAEHALNPSTFTARIVGSAGSDLWSAVVAAIGTLKGPSHGGATPAAAEMIEAARQAPSISTFVRARLERGERLMGFGHREYRRYDPRAAILRDLCKSANPEFYETAVALEETALNELLRRHPDRPNFTNVDYFAGGVLAGVGIPADYFTCFFAAGRVAGWTAHVLEYVGQDGRIVSPASEWAGPALSPVE</sequence>